<evidence type="ECO:0000256" key="2">
    <source>
        <dbReference type="ARBA" id="ARBA00004496"/>
    </source>
</evidence>
<evidence type="ECO:0000256" key="7">
    <source>
        <dbReference type="ARBA" id="ARBA00023242"/>
    </source>
</evidence>
<dbReference type="RefSeq" id="XP_004508377.1">
    <property type="nucleotide sequence ID" value="XM_004508320.3"/>
</dbReference>
<feature type="domain" description="Tyrosine-protein phosphatase" evidence="11">
    <location>
        <begin position="37"/>
        <end position="178"/>
    </location>
</feature>
<keyword evidence="6" id="KW-0904">Protein phosphatase</keyword>
<dbReference type="GO" id="GO:0005737">
    <property type="term" value="C:cytoplasm"/>
    <property type="evidence" value="ECO:0007669"/>
    <property type="project" value="UniProtKB-SubCell"/>
</dbReference>
<dbReference type="GO" id="GO:0005634">
    <property type="term" value="C:nucleus"/>
    <property type="evidence" value="ECO:0007669"/>
    <property type="project" value="UniProtKB-SubCell"/>
</dbReference>
<accession>A0A1S2YQL3</accession>
<reference evidence="14" key="2">
    <citation type="submission" date="2025-08" db="UniProtKB">
        <authorList>
            <consortium name="RefSeq"/>
        </authorList>
    </citation>
    <scope>IDENTIFICATION</scope>
    <source>
        <tissue evidence="14">Etiolated seedlings</tissue>
    </source>
</reference>
<dbReference type="STRING" id="3827.A0A1S2YQL3"/>
<comment type="catalytic activity">
    <reaction evidence="8">
        <text>O-phospho-L-seryl-[protein] + H2O = L-seryl-[protein] + phosphate</text>
        <dbReference type="Rhea" id="RHEA:20629"/>
        <dbReference type="Rhea" id="RHEA-COMP:9863"/>
        <dbReference type="Rhea" id="RHEA-COMP:11604"/>
        <dbReference type="ChEBI" id="CHEBI:15377"/>
        <dbReference type="ChEBI" id="CHEBI:29999"/>
        <dbReference type="ChEBI" id="CHEBI:43474"/>
        <dbReference type="ChEBI" id="CHEBI:83421"/>
        <dbReference type="EC" id="3.1.3.16"/>
    </reaction>
</comment>
<dbReference type="PROSITE" id="PS50056">
    <property type="entry name" value="TYR_PHOSPHATASE_2"/>
    <property type="match status" value="1"/>
</dbReference>
<dbReference type="OrthoDB" id="10252009at2759"/>
<dbReference type="GO" id="GO:0008330">
    <property type="term" value="F:protein tyrosine/threonine phosphatase activity"/>
    <property type="evidence" value="ECO:0007669"/>
    <property type="project" value="TreeGrafter"/>
</dbReference>
<evidence type="ECO:0000256" key="10">
    <source>
        <dbReference type="ARBA" id="ARBA00051722"/>
    </source>
</evidence>
<dbReference type="CDD" id="cd14498">
    <property type="entry name" value="DSP"/>
    <property type="match status" value="1"/>
</dbReference>
<dbReference type="PROSITE" id="PS50054">
    <property type="entry name" value="TYR_PHOSPHATASE_DUAL"/>
    <property type="match status" value="1"/>
</dbReference>
<dbReference type="PaxDb" id="3827-XP_004508377.1"/>
<dbReference type="AlphaFoldDB" id="A0A1S2YQL3"/>
<dbReference type="GO" id="GO:0017017">
    <property type="term" value="F:MAP kinase tyrosine/serine/threonine phosphatase activity"/>
    <property type="evidence" value="ECO:0007669"/>
    <property type="project" value="TreeGrafter"/>
</dbReference>
<reference evidence="13" key="1">
    <citation type="journal article" date="2013" name="Nat. Biotechnol.">
        <title>Draft genome sequence of chickpea (Cicer arietinum) provides a resource for trait improvement.</title>
        <authorList>
            <person name="Varshney R.K."/>
            <person name="Song C."/>
            <person name="Saxena R.K."/>
            <person name="Azam S."/>
            <person name="Yu S."/>
            <person name="Sharpe A.G."/>
            <person name="Cannon S."/>
            <person name="Baek J."/>
            <person name="Rosen B.D."/>
            <person name="Tar'an B."/>
            <person name="Millan T."/>
            <person name="Zhang X."/>
            <person name="Ramsay L.D."/>
            <person name="Iwata A."/>
            <person name="Wang Y."/>
            <person name="Nelson W."/>
            <person name="Farmer A.D."/>
            <person name="Gaur P.M."/>
            <person name="Soderlund C."/>
            <person name="Penmetsa R.V."/>
            <person name="Xu C."/>
            <person name="Bharti A.K."/>
            <person name="He W."/>
            <person name="Winter P."/>
            <person name="Zhao S."/>
            <person name="Hane J.K."/>
            <person name="Carrasquilla-Garcia N."/>
            <person name="Condie J.A."/>
            <person name="Upadhyaya H.D."/>
            <person name="Luo M.C."/>
            <person name="Thudi M."/>
            <person name="Gowda C.L."/>
            <person name="Singh N.P."/>
            <person name="Lichtenzveig J."/>
            <person name="Gali K.K."/>
            <person name="Rubio J."/>
            <person name="Nadarajan N."/>
            <person name="Dolezel J."/>
            <person name="Bansal K.C."/>
            <person name="Xu X."/>
            <person name="Edwards D."/>
            <person name="Zhang G."/>
            <person name="Kahl G."/>
            <person name="Gil J."/>
            <person name="Singh K.B."/>
            <person name="Datta S.K."/>
            <person name="Jackson S.A."/>
            <person name="Wang J."/>
            <person name="Cook D.R."/>
        </authorList>
    </citation>
    <scope>NUCLEOTIDE SEQUENCE [LARGE SCALE GENOMIC DNA]</scope>
    <source>
        <strain evidence="13">cv. CDC Frontier</strain>
    </source>
</reference>
<comment type="catalytic activity">
    <reaction evidence="10">
        <text>O-phospho-L-tyrosyl-[protein] + H2O = L-tyrosyl-[protein] + phosphate</text>
        <dbReference type="Rhea" id="RHEA:10684"/>
        <dbReference type="Rhea" id="RHEA-COMP:10136"/>
        <dbReference type="Rhea" id="RHEA-COMP:20101"/>
        <dbReference type="ChEBI" id="CHEBI:15377"/>
        <dbReference type="ChEBI" id="CHEBI:43474"/>
        <dbReference type="ChEBI" id="CHEBI:46858"/>
        <dbReference type="ChEBI" id="CHEBI:61978"/>
        <dbReference type="EC" id="3.1.3.48"/>
    </reaction>
</comment>
<evidence type="ECO:0000313" key="13">
    <source>
        <dbReference type="Proteomes" id="UP000087171"/>
    </source>
</evidence>
<dbReference type="eggNOG" id="KOG1716">
    <property type="taxonomic scope" value="Eukaryota"/>
</dbReference>
<feature type="domain" description="Tyrosine specific protein phosphatases" evidence="12">
    <location>
        <begin position="99"/>
        <end position="157"/>
    </location>
</feature>
<dbReference type="InterPro" id="IPR029021">
    <property type="entry name" value="Prot-tyrosine_phosphatase-like"/>
</dbReference>
<name>A0A1S2YQL3_CICAR</name>
<dbReference type="InterPro" id="IPR000387">
    <property type="entry name" value="Tyr_Pase_dom"/>
</dbReference>
<keyword evidence="7" id="KW-0539">Nucleus</keyword>
<evidence type="ECO:0000259" key="11">
    <source>
        <dbReference type="PROSITE" id="PS50054"/>
    </source>
</evidence>
<keyword evidence="4" id="KW-0963">Cytoplasm</keyword>
<dbReference type="FunFam" id="3.90.190.10:FF:000056">
    <property type="entry name" value="Dual specificity phosphatase 12"/>
    <property type="match status" value="1"/>
</dbReference>
<sequence>MAATSEAINQFDDSMKKQMESFLRAFLSIKSLKEDKTPCEIDEDLFLGSFGSAANKVALKNVNVTHILTVAGKLVPVHPADFVYKIIDVADREDTNIKQYFNECFDFIDEAKRNGGSVLVHCFAGRSRSVTIIVAYLMKTCGMSLSEALQHVKDRRPQAAPNRGFICQLEDFEKSLLGENCTSLK</sequence>
<evidence type="ECO:0000256" key="3">
    <source>
        <dbReference type="ARBA" id="ARBA00008601"/>
    </source>
</evidence>
<evidence type="ECO:0000256" key="8">
    <source>
        <dbReference type="ARBA" id="ARBA00047761"/>
    </source>
</evidence>
<dbReference type="PANTHER" id="PTHR10159">
    <property type="entry name" value="DUAL SPECIFICITY PROTEIN PHOSPHATASE"/>
    <property type="match status" value="1"/>
</dbReference>
<keyword evidence="13" id="KW-1185">Reference proteome</keyword>
<dbReference type="GO" id="GO:0004722">
    <property type="term" value="F:protein serine/threonine phosphatase activity"/>
    <property type="evidence" value="ECO:0007669"/>
    <property type="project" value="UniProtKB-EC"/>
</dbReference>
<dbReference type="GeneID" id="101499521"/>
<dbReference type="GO" id="GO:0043409">
    <property type="term" value="P:negative regulation of MAPK cascade"/>
    <property type="evidence" value="ECO:0007669"/>
    <property type="project" value="TreeGrafter"/>
</dbReference>
<evidence type="ECO:0000256" key="9">
    <source>
        <dbReference type="ARBA" id="ARBA00048336"/>
    </source>
</evidence>
<evidence type="ECO:0000256" key="6">
    <source>
        <dbReference type="ARBA" id="ARBA00022912"/>
    </source>
</evidence>
<evidence type="ECO:0000256" key="5">
    <source>
        <dbReference type="ARBA" id="ARBA00022801"/>
    </source>
</evidence>
<dbReference type="PANTHER" id="PTHR10159:SF511">
    <property type="entry name" value="DUAL SPECIFICITY PROTEIN PHOSPHATASE 1"/>
    <property type="match status" value="1"/>
</dbReference>
<evidence type="ECO:0000259" key="12">
    <source>
        <dbReference type="PROSITE" id="PS50056"/>
    </source>
</evidence>
<dbReference type="Gene3D" id="3.90.190.10">
    <property type="entry name" value="Protein tyrosine phosphatase superfamily"/>
    <property type="match status" value="1"/>
</dbReference>
<proteinExistence type="inferred from homology"/>
<protein>
    <submittedName>
        <fullName evidence="14">Dual specificity protein phosphatase 1 isoform X1</fullName>
    </submittedName>
</protein>
<organism evidence="13 14">
    <name type="scientific">Cicer arietinum</name>
    <name type="common">Chickpea</name>
    <name type="synonym">Garbanzo</name>
    <dbReference type="NCBI Taxonomy" id="3827"/>
    <lineage>
        <taxon>Eukaryota</taxon>
        <taxon>Viridiplantae</taxon>
        <taxon>Streptophyta</taxon>
        <taxon>Embryophyta</taxon>
        <taxon>Tracheophyta</taxon>
        <taxon>Spermatophyta</taxon>
        <taxon>Magnoliopsida</taxon>
        <taxon>eudicotyledons</taxon>
        <taxon>Gunneridae</taxon>
        <taxon>Pentapetalae</taxon>
        <taxon>rosids</taxon>
        <taxon>fabids</taxon>
        <taxon>Fabales</taxon>
        <taxon>Fabaceae</taxon>
        <taxon>Papilionoideae</taxon>
        <taxon>50 kb inversion clade</taxon>
        <taxon>NPAAA clade</taxon>
        <taxon>Hologalegina</taxon>
        <taxon>IRL clade</taxon>
        <taxon>Cicereae</taxon>
        <taxon>Cicer</taxon>
    </lineage>
</organism>
<dbReference type="InterPro" id="IPR020422">
    <property type="entry name" value="TYR_PHOSPHATASE_DUAL_dom"/>
</dbReference>
<dbReference type="GO" id="GO:0033550">
    <property type="term" value="F:MAP kinase tyrosine phosphatase activity"/>
    <property type="evidence" value="ECO:0007669"/>
    <property type="project" value="TreeGrafter"/>
</dbReference>
<comment type="catalytic activity">
    <reaction evidence="9">
        <text>O-phospho-L-threonyl-[protein] + H2O = L-threonyl-[protein] + phosphate</text>
        <dbReference type="Rhea" id="RHEA:47004"/>
        <dbReference type="Rhea" id="RHEA-COMP:11060"/>
        <dbReference type="Rhea" id="RHEA-COMP:11605"/>
        <dbReference type="ChEBI" id="CHEBI:15377"/>
        <dbReference type="ChEBI" id="CHEBI:30013"/>
        <dbReference type="ChEBI" id="CHEBI:43474"/>
        <dbReference type="ChEBI" id="CHEBI:61977"/>
        <dbReference type="EC" id="3.1.3.16"/>
    </reaction>
</comment>
<dbReference type="SMART" id="SM00195">
    <property type="entry name" value="DSPc"/>
    <property type="match status" value="1"/>
</dbReference>
<comment type="subcellular location">
    <subcellularLocation>
        <location evidence="2">Cytoplasm</location>
    </subcellularLocation>
    <subcellularLocation>
        <location evidence="1">Nucleus</location>
    </subcellularLocation>
</comment>
<dbReference type="SUPFAM" id="SSF52799">
    <property type="entry name" value="(Phosphotyrosine protein) phosphatases II"/>
    <property type="match status" value="1"/>
</dbReference>
<dbReference type="Pfam" id="PF00782">
    <property type="entry name" value="DSPc"/>
    <property type="match status" value="1"/>
</dbReference>
<dbReference type="KEGG" id="cam:101499521"/>
<comment type="similarity">
    <text evidence="3">Belongs to the protein-tyrosine phosphatase family. Non-receptor class dual specificity subfamily.</text>
</comment>
<keyword evidence="5" id="KW-0378">Hydrolase</keyword>
<evidence type="ECO:0000256" key="1">
    <source>
        <dbReference type="ARBA" id="ARBA00004123"/>
    </source>
</evidence>
<dbReference type="Proteomes" id="UP000087171">
    <property type="component" value="Chromosome Ca7"/>
</dbReference>
<gene>
    <name evidence="14" type="primary">LOC101499521</name>
</gene>
<evidence type="ECO:0000313" key="14">
    <source>
        <dbReference type="RefSeq" id="XP_004508377.1"/>
    </source>
</evidence>
<evidence type="ECO:0000256" key="4">
    <source>
        <dbReference type="ARBA" id="ARBA00022490"/>
    </source>
</evidence>
<dbReference type="InterPro" id="IPR000340">
    <property type="entry name" value="Dual-sp_phosphatase_cat-dom"/>
</dbReference>